<dbReference type="PROSITE" id="PS50994">
    <property type="entry name" value="INTEGRASE"/>
    <property type="match status" value="1"/>
</dbReference>
<evidence type="ECO:0000313" key="4">
    <source>
        <dbReference type="Proteomes" id="UP000235682"/>
    </source>
</evidence>
<dbReference type="PANTHER" id="PTHR10948">
    <property type="entry name" value="TRANSPOSASE"/>
    <property type="match status" value="1"/>
</dbReference>
<dbReference type="GO" id="GO:0015074">
    <property type="term" value="P:DNA integration"/>
    <property type="evidence" value="ECO:0007669"/>
    <property type="project" value="InterPro"/>
</dbReference>
<comment type="caution">
    <text evidence="3">The sequence shown here is derived from an EMBL/GenBank/DDBJ whole genome shotgun (WGS) entry which is preliminary data.</text>
</comment>
<dbReference type="InterPro" id="IPR001584">
    <property type="entry name" value="Integrase_cat-core"/>
</dbReference>
<reference evidence="3 4" key="1">
    <citation type="submission" date="2017-09" db="EMBL/GenBank/DDBJ databases">
        <title>Bacterial strain isolated from the female urinary microbiota.</title>
        <authorList>
            <person name="Thomas-White K."/>
            <person name="Kumar N."/>
            <person name="Forster S."/>
            <person name="Putonti C."/>
            <person name="Lawley T."/>
            <person name="Wolfe A.J."/>
        </authorList>
    </citation>
    <scope>NUCLEOTIDE SEQUENCE [LARGE SCALE GENOMIC DNA]</scope>
    <source>
        <strain evidence="3 4">UMB0852</strain>
    </source>
</reference>
<gene>
    <name evidence="3" type="ORF">CJ205_06180</name>
</gene>
<dbReference type="GO" id="GO:0004803">
    <property type="term" value="F:transposase activity"/>
    <property type="evidence" value="ECO:0007669"/>
    <property type="project" value="TreeGrafter"/>
</dbReference>
<dbReference type="InterPro" id="IPR012337">
    <property type="entry name" value="RNaseH-like_sf"/>
</dbReference>
<dbReference type="GO" id="GO:0003676">
    <property type="term" value="F:nucleic acid binding"/>
    <property type="evidence" value="ECO:0007669"/>
    <property type="project" value="InterPro"/>
</dbReference>
<dbReference type="SUPFAM" id="SSF53098">
    <property type="entry name" value="Ribonuclease H-like"/>
    <property type="match status" value="1"/>
</dbReference>
<dbReference type="OrthoDB" id="9781678at2"/>
<dbReference type="InterPro" id="IPR036397">
    <property type="entry name" value="RNaseH_sf"/>
</dbReference>
<sequence length="360" mass="41819">MSYTYSTIVRKKYSHMTYEMRRTMEKLLIENDKAPKAKKKTNKEIYESLGISKATFYRERKRGLVDVVRSDLEPYKMYSADVAQDDYDFEATRKGPNPKIGNNHKAANFIEDLIANESYSPYAASIALRNEEILGLTLSFKTIYNYIERGFFASLTKEDLPRKGKSSRRQYKGVRRTKRDPLAKSIRDRPEDANNRSELGHWEMDCMESGKKHRSTLLTMVDRRSRRTILLKLSSQTQSAVIKALDDLENSLGPEKFKMTFKTITVDNGSEFLNWKDMEASFFDKDEKRCRIYFCDAYSAYQRGTNEQINGQIRRHIPKGSIIRDYSKAQIKSIEEWINNYPRGIHAGHSALDVWLAEAA</sequence>
<dbReference type="PANTHER" id="PTHR10948:SF23">
    <property type="entry name" value="TRANSPOSASE INSI FOR INSERTION SEQUENCE ELEMENT IS30A-RELATED"/>
    <property type="match status" value="1"/>
</dbReference>
<dbReference type="STRING" id="84521.SAMN04487994_101524"/>
<name>A0A1G8KYU4_9LACT</name>
<feature type="region of interest" description="Disordered" evidence="1">
    <location>
        <begin position="162"/>
        <end position="196"/>
    </location>
</feature>
<evidence type="ECO:0000313" key="3">
    <source>
        <dbReference type="EMBL" id="PMC58072.1"/>
    </source>
</evidence>
<dbReference type="Pfam" id="PF00665">
    <property type="entry name" value="rve"/>
    <property type="match status" value="1"/>
</dbReference>
<proteinExistence type="predicted"/>
<accession>A0A1G8KYU4</accession>
<evidence type="ECO:0000256" key="1">
    <source>
        <dbReference type="SAM" id="MobiDB-lite"/>
    </source>
</evidence>
<dbReference type="InterPro" id="IPR053392">
    <property type="entry name" value="Transposase_IS30-like"/>
</dbReference>
<dbReference type="Proteomes" id="UP000235682">
    <property type="component" value="Unassembled WGS sequence"/>
</dbReference>
<dbReference type="InterPro" id="IPR051917">
    <property type="entry name" value="Transposase-Integrase"/>
</dbReference>
<feature type="compositionally biased region" description="Basic residues" evidence="1">
    <location>
        <begin position="163"/>
        <end position="178"/>
    </location>
</feature>
<feature type="domain" description="Integrase catalytic" evidence="2">
    <location>
        <begin position="186"/>
        <end position="359"/>
    </location>
</feature>
<keyword evidence="4" id="KW-1185">Reference proteome</keyword>
<dbReference type="EMBL" id="PNHE01000026">
    <property type="protein sequence ID" value="PMC58072.1"/>
    <property type="molecule type" value="Genomic_DNA"/>
</dbReference>
<dbReference type="GO" id="GO:0005829">
    <property type="term" value="C:cytosol"/>
    <property type="evidence" value="ECO:0007669"/>
    <property type="project" value="TreeGrafter"/>
</dbReference>
<dbReference type="AlphaFoldDB" id="A0A1G8KYU4"/>
<protein>
    <submittedName>
        <fullName evidence="3">IS30 family transposase</fullName>
    </submittedName>
</protein>
<feature type="compositionally biased region" description="Basic and acidic residues" evidence="1">
    <location>
        <begin position="179"/>
        <end position="196"/>
    </location>
</feature>
<dbReference type="NCBIfam" id="NF033563">
    <property type="entry name" value="transpos_IS30"/>
    <property type="match status" value="1"/>
</dbReference>
<dbReference type="Gene3D" id="3.30.420.10">
    <property type="entry name" value="Ribonuclease H-like superfamily/Ribonuclease H"/>
    <property type="match status" value="1"/>
</dbReference>
<dbReference type="GO" id="GO:0032196">
    <property type="term" value="P:transposition"/>
    <property type="evidence" value="ECO:0007669"/>
    <property type="project" value="TreeGrafter"/>
</dbReference>
<organism evidence="3 4">
    <name type="scientific">Dolosicoccus paucivorans</name>
    <dbReference type="NCBI Taxonomy" id="84521"/>
    <lineage>
        <taxon>Bacteria</taxon>
        <taxon>Bacillati</taxon>
        <taxon>Bacillota</taxon>
        <taxon>Bacilli</taxon>
        <taxon>Lactobacillales</taxon>
        <taxon>Aerococcaceae</taxon>
        <taxon>Dolosicoccus</taxon>
    </lineage>
</organism>
<evidence type="ECO:0000259" key="2">
    <source>
        <dbReference type="PROSITE" id="PS50994"/>
    </source>
</evidence>
<dbReference type="RefSeq" id="WP_092084977.1">
    <property type="nucleotide sequence ID" value="NZ_FNEL01000015.1"/>
</dbReference>